<dbReference type="Proteomes" id="UP000283387">
    <property type="component" value="Unassembled WGS sequence"/>
</dbReference>
<dbReference type="EC" id="2.7.13.3" evidence="2"/>
<accession>A0A419WBG4</accession>
<gene>
    <name evidence="9" type="ORF">BC643_3197</name>
</gene>
<evidence type="ECO:0000256" key="3">
    <source>
        <dbReference type="ARBA" id="ARBA00022553"/>
    </source>
</evidence>
<feature type="transmembrane region" description="Helical" evidence="7">
    <location>
        <begin position="281"/>
        <end position="305"/>
    </location>
</feature>
<keyword evidence="10" id="KW-1185">Reference proteome</keyword>
<evidence type="ECO:0000259" key="8">
    <source>
        <dbReference type="PROSITE" id="PS50109"/>
    </source>
</evidence>
<keyword evidence="3" id="KW-0597">Phosphoprotein</keyword>
<dbReference type="InterPro" id="IPR036890">
    <property type="entry name" value="HATPase_C_sf"/>
</dbReference>
<keyword evidence="7" id="KW-0812">Transmembrane</keyword>
<evidence type="ECO:0000256" key="5">
    <source>
        <dbReference type="ARBA" id="ARBA00022777"/>
    </source>
</evidence>
<keyword evidence="7" id="KW-1133">Transmembrane helix</keyword>
<evidence type="ECO:0000256" key="7">
    <source>
        <dbReference type="SAM" id="Phobius"/>
    </source>
</evidence>
<dbReference type="Pfam" id="PF00512">
    <property type="entry name" value="HisKA"/>
    <property type="match status" value="1"/>
</dbReference>
<sequence>MNRKTFSYIVILMGLSIVGIILVQIIWINNAIGVKNDLFDRSVNEAMGQAAQRLEDRRNFRIFTRLGDRDSVIWVENNTPPPPRRMDMFRGKKYPGDIQFEFHTDSAGVQRHSYSFKGDSGQHFQSETVVITRDDSTIVNVQKVIAENERKLDSLNMALDSLEFTSPGFQKRVERKTQDLKNFTHRVITEMTDVEHERIPIPEIAEVVRRELSDKDIPIDFDLAVAEHDTIRGLSANADSLALVNTSYVVRLFPRSIFDRDTELRLYFPQQGTFIYQSVTWLLAASLIFSLIILLTFSLSIWFMLRQKKISEMKTDFINNMTHEFKTPIATISVAADSILNEKVIRQPDRVQYYVDMIKKENIRMNRQVEDILTIARLDKKEFDFQWQAVDLHLLIEDVCESIRLQVNKRGGELKVKLDAMNPIVTSDPVHCSNLIYNLLDNANKYSPDHPEIEISTKNTATGVLVSVSDKGIGMTKAVQAKIFERFYRQTSGNIHNVKGFGLGLSYARAVVEANKGSIQVHSEPGKGSRFEVLLPFALDV</sequence>
<keyword evidence="5 9" id="KW-0418">Kinase</keyword>
<dbReference type="OrthoDB" id="1933776at2"/>
<dbReference type="CDD" id="cd00082">
    <property type="entry name" value="HisKA"/>
    <property type="match status" value="1"/>
</dbReference>
<dbReference type="RefSeq" id="WP_120273995.1">
    <property type="nucleotide sequence ID" value="NZ_RAPN01000001.1"/>
</dbReference>
<dbReference type="InterPro" id="IPR004358">
    <property type="entry name" value="Sig_transdc_His_kin-like_C"/>
</dbReference>
<keyword evidence="4" id="KW-0808">Transferase</keyword>
<dbReference type="Gene3D" id="3.30.565.10">
    <property type="entry name" value="Histidine kinase-like ATPase, C-terminal domain"/>
    <property type="match status" value="1"/>
</dbReference>
<proteinExistence type="predicted"/>
<dbReference type="InterPro" id="IPR005467">
    <property type="entry name" value="His_kinase_dom"/>
</dbReference>
<dbReference type="Pfam" id="PF02518">
    <property type="entry name" value="HATPase_c"/>
    <property type="match status" value="1"/>
</dbReference>
<evidence type="ECO:0000313" key="9">
    <source>
        <dbReference type="EMBL" id="RKD92820.1"/>
    </source>
</evidence>
<dbReference type="EMBL" id="RAPN01000001">
    <property type="protein sequence ID" value="RKD92820.1"/>
    <property type="molecule type" value="Genomic_DNA"/>
</dbReference>
<dbReference type="PANTHER" id="PTHR43711">
    <property type="entry name" value="TWO-COMPONENT HISTIDINE KINASE"/>
    <property type="match status" value="1"/>
</dbReference>
<comment type="catalytic activity">
    <reaction evidence="1">
        <text>ATP + protein L-histidine = ADP + protein N-phospho-L-histidine.</text>
        <dbReference type="EC" id="2.7.13.3"/>
    </reaction>
</comment>
<keyword evidence="6" id="KW-0902">Two-component regulatory system</keyword>
<dbReference type="SUPFAM" id="SSF47384">
    <property type="entry name" value="Homodimeric domain of signal transducing histidine kinase"/>
    <property type="match status" value="1"/>
</dbReference>
<evidence type="ECO:0000256" key="4">
    <source>
        <dbReference type="ARBA" id="ARBA00022679"/>
    </source>
</evidence>
<organism evidence="9 10">
    <name type="scientific">Mangrovibacterium diazotrophicum</name>
    <dbReference type="NCBI Taxonomy" id="1261403"/>
    <lineage>
        <taxon>Bacteria</taxon>
        <taxon>Pseudomonadati</taxon>
        <taxon>Bacteroidota</taxon>
        <taxon>Bacteroidia</taxon>
        <taxon>Marinilabiliales</taxon>
        <taxon>Prolixibacteraceae</taxon>
        <taxon>Mangrovibacterium</taxon>
    </lineage>
</organism>
<evidence type="ECO:0000313" key="10">
    <source>
        <dbReference type="Proteomes" id="UP000283387"/>
    </source>
</evidence>
<dbReference type="Gene3D" id="1.10.287.130">
    <property type="match status" value="1"/>
</dbReference>
<feature type="transmembrane region" description="Helical" evidence="7">
    <location>
        <begin position="7"/>
        <end position="27"/>
    </location>
</feature>
<evidence type="ECO:0000256" key="1">
    <source>
        <dbReference type="ARBA" id="ARBA00000085"/>
    </source>
</evidence>
<keyword evidence="7" id="KW-0472">Membrane</keyword>
<dbReference type="InterPro" id="IPR036097">
    <property type="entry name" value="HisK_dim/P_sf"/>
</dbReference>
<evidence type="ECO:0000256" key="6">
    <source>
        <dbReference type="ARBA" id="ARBA00023012"/>
    </source>
</evidence>
<dbReference type="InterPro" id="IPR050736">
    <property type="entry name" value="Sensor_HK_Regulatory"/>
</dbReference>
<name>A0A419WBG4_9BACT</name>
<dbReference type="FunFam" id="3.30.565.10:FF:000006">
    <property type="entry name" value="Sensor histidine kinase WalK"/>
    <property type="match status" value="1"/>
</dbReference>
<dbReference type="GO" id="GO:0000155">
    <property type="term" value="F:phosphorelay sensor kinase activity"/>
    <property type="evidence" value="ECO:0007669"/>
    <property type="project" value="InterPro"/>
</dbReference>
<dbReference type="SMART" id="SM00387">
    <property type="entry name" value="HATPase_c"/>
    <property type="match status" value="1"/>
</dbReference>
<dbReference type="InterPro" id="IPR003594">
    <property type="entry name" value="HATPase_dom"/>
</dbReference>
<dbReference type="AlphaFoldDB" id="A0A419WBG4"/>
<dbReference type="PRINTS" id="PR00344">
    <property type="entry name" value="BCTRLSENSOR"/>
</dbReference>
<evidence type="ECO:0000256" key="2">
    <source>
        <dbReference type="ARBA" id="ARBA00012438"/>
    </source>
</evidence>
<dbReference type="SUPFAM" id="SSF55874">
    <property type="entry name" value="ATPase domain of HSP90 chaperone/DNA topoisomerase II/histidine kinase"/>
    <property type="match status" value="1"/>
</dbReference>
<dbReference type="InterPro" id="IPR003661">
    <property type="entry name" value="HisK_dim/P_dom"/>
</dbReference>
<comment type="caution">
    <text evidence="9">The sequence shown here is derived from an EMBL/GenBank/DDBJ whole genome shotgun (WGS) entry which is preliminary data.</text>
</comment>
<reference evidence="9 10" key="1">
    <citation type="submission" date="2018-09" db="EMBL/GenBank/DDBJ databases">
        <title>Genomic Encyclopedia of Archaeal and Bacterial Type Strains, Phase II (KMG-II): from individual species to whole genera.</title>
        <authorList>
            <person name="Goeker M."/>
        </authorList>
    </citation>
    <scope>NUCLEOTIDE SEQUENCE [LARGE SCALE GENOMIC DNA]</scope>
    <source>
        <strain evidence="9 10">DSM 27148</strain>
    </source>
</reference>
<protein>
    <recommendedName>
        <fullName evidence="2">histidine kinase</fullName>
        <ecNumber evidence="2">2.7.13.3</ecNumber>
    </recommendedName>
</protein>
<dbReference type="PROSITE" id="PS50109">
    <property type="entry name" value="HIS_KIN"/>
    <property type="match status" value="1"/>
</dbReference>
<dbReference type="CDD" id="cd00075">
    <property type="entry name" value="HATPase"/>
    <property type="match status" value="1"/>
</dbReference>
<dbReference type="PANTHER" id="PTHR43711:SF1">
    <property type="entry name" value="HISTIDINE KINASE 1"/>
    <property type="match status" value="1"/>
</dbReference>
<dbReference type="SMART" id="SM00388">
    <property type="entry name" value="HisKA"/>
    <property type="match status" value="1"/>
</dbReference>
<feature type="domain" description="Histidine kinase" evidence="8">
    <location>
        <begin position="320"/>
        <end position="539"/>
    </location>
</feature>